<dbReference type="InterPro" id="IPR035587">
    <property type="entry name" value="DUS-like_FMN-bd"/>
</dbReference>
<feature type="coiled-coil region" evidence="17">
    <location>
        <begin position="333"/>
        <end position="360"/>
    </location>
</feature>
<name>A0AAD5HIP6_UMBRA</name>
<keyword evidence="21" id="KW-1185">Reference proteome</keyword>
<dbReference type="EC" id="1.3.1.88" evidence="10"/>
<feature type="domain" description="DUS-like FMN-binding" evidence="19">
    <location>
        <begin position="53"/>
        <end position="343"/>
    </location>
</feature>
<keyword evidence="3" id="KW-0288">FMN</keyword>
<evidence type="ECO:0000256" key="17">
    <source>
        <dbReference type="SAM" id="Coils"/>
    </source>
</evidence>
<evidence type="ECO:0000256" key="5">
    <source>
        <dbReference type="ARBA" id="ARBA00022694"/>
    </source>
</evidence>
<evidence type="ECO:0000313" key="20">
    <source>
        <dbReference type="EMBL" id="KAI8583503.1"/>
    </source>
</evidence>
<gene>
    <name evidence="20" type="ORF">K450DRAFT_221512</name>
</gene>
<dbReference type="PANTHER" id="PTHR11082">
    <property type="entry name" value="TRNA-DIHYDROURIDINE SYNTHASE"/>
    <property type="match status" value="1"/>
</dbReference>
<feature type="region of interest" description="Disordered" evidence="18">
    <location>
        <begin position="380"/>
        <end position="432"/>
    </location>
</feature>
<dbReference type="GO" id="GO:0017150">
    <property type="term" value="F:tRNA dihydrouridine synthase activity"/>
    <property type="evidence" value="ECO:0007669"/>
    <property type="project" value="InterPro"/>
</dbReference>
<protein>
    <recommendedName>
        <fullName evidence="10">tRNA-dihydrouridine(16/17) synthase [NAD(P)(+)]</fullName>
        <ecNumber evidence="10">1.3.1.88</ecNumber>
    </recommendedName>
</protein>
<dbReference type="AlphaFoldDB" id="A0AAD5HIP6"/>
<sequence>MLKSILASTRWKTISKAYSSAITTIAMEQQPVTKQKLSGYDFFRSIGSPKHIVAPMVDQSEHAWRILSRRYNSHLCFTPMFHARLFSDPDNGHKYRQEQWSTDNEDRPLVVQFCANDPQILLRAAKLVENDCDAVDLNLGCPQHIARKGKYGSYLQDEWDLIKEMVSLLHRELAIPVTVKIRVFPTLERTLEYAKMIEAAGAQMLTVHGRLREQKGHNTGLADWDKIKAVKEALKIPVIANGNILYYEDVQRCLEHTGCDGVMSAEGNLYNPAIFTPRDMPPAVWEMAQEYLDICKTNPTRVSVMKAHLFKLLQPSLPVHTDLRTELAKAGSLDTLVSIVDRLKERLQKDQEDIGEEELNGASDENGIRKYGHWRCQPYFRPTLPSDHGKAKGEQRKREKEEALKAQPVPTLDENDHVDKKQRQNDEETACC</sequence>
<keyword evidence="6" id="KW-0521">NADP</keyword>
<dbReference type="EMBL" id="MU620895">
    <property type="protein sequence ID" value="KAI8583503.1"/>
    <property type="molecule type" value="Genomic_DNA"/>
</dbReference>
<evidence type="ECO:0000256" key="4">
    <source>
        <dbReference type="ARBA" id="ARBA00022664"/>
    </source>
</evidence>
<evidence type="ECO:0000256" key="18">
    <source>
        <dbReference type="SAM" id="MobiDB-lite"/>
    </source>
</evidence>
<dbReference type="CDD" id="cd02801">
    <property type="entry name" value="DUS_like_FMN"/>
    <property type="match status" value="1"/>
</dbReference>
<comment type="catalytic activity">
    <reaction evidence="14">
        <text>5,6-dihydrouridine(16) in tRNA + NAD(+) = uridine(16) in tRNA + NADH + H(+)</text>
        <dbReference type="Rhea" id="RHEA:53380"/>
        <dbReference type="Rhea" id="RHEA-COMP:13543"/>
        <dbReference type="Rhea" id="RHEA-COMP:13544"/>
        <dbReference type="ChEBI" id="CHEBI:15378"/>
        <dbReference type="ChEBI" id="CHEBI:57540"/>
        <dbReference type="ChEBI" id="CHEBI:57945"/>
        <dbReference type="ChEBI" id="CHEBI:65315"/>
        <dbReference type="ChEBI" id="CHEBI:74443"/>
        <dbReference type="EC" id="1.3.1.88"/>
    </reaction>
    <physiologicalReaction direction="right-to-left" evidence="14">
        <dbReference type="Rhea" id="RHEA:53382"/>
    </physiologicalReaction>
</comment>
<comment type="catalytic activity">
    <reaction evidence="12">
        <text>5,6-dihydrouridine(16) in tRNA + NADP(+) = uridine(16) in tRNA + NADPH + H(+)</text>
        <dbReference type="Rhea" id="RHEA:53376"/>
        <dbReference type="Rhea" id="RHEA-COMP:13543"/>
        <dbReference type="Rhea" id="RHEA-COMP:13544"/>
        <dbReference type="ChEBI" id="CHEBI:15378"/>
        <dbReference type="ChEBI" id="CHEBI:57783"/>
        <dbReference type="ChEBI" id="CHEBI:58349"/>
        <dbReference type="ChEBI" id="CHEBI:65315"/>
        <dbReference type="ChEBI" id="CHEBI:74443"/>
        <dbReference type="EC" id="1.3.1.88"/>
    </reaction>
    <physiologicalReaction direction="right-to-left" evidence="12">
        <dbReference type="Rhea" id="RHEA:53378"/>
    </physiologicalReaction>
</comment>
<proteinExistence type="inferred from homology"/>
<comment type="catalytic activity">
    <reaction evidence="16">
        <text>5,6-dihydrouridine(17) in tRNA + NADP(+) = uridine(17) in tRNA + NADPH + H(+)</text>
        <dbReference type="Rhea" id="RHEA:53368"/>
        <dbReference type="Rhea" id="RHEA-COMP:13541"/>
        <dbReference type="Rhea" id="RHEA-COMP:13542"/>
        <dbReference type="ChEBI" id="CHEBI:15378"/>
        <dbReference type="ChEBI" id="CHEBI:57783"/>
        <dbReference type="ChEBI" id="CHEBI:58349"/>
        <dbReference type="ChEBI" id="CHEBI:65315"/>
        <dbReference type="ChEBI" id="CHEBI:74443"/>
        <dbReference type="EC" id="1.3.1.88"/>
    </reaction>
    <physiologicalReaction direction="right-to-left" evidence="16">
        <dbReference type="Rhea" id="RHEA:53370"/>
    </physiologicalReaction>
</comment>
<dbReference type="SUPFAM" id="SSF51395">
    <property type="entry name" value="FMN-linked oxidoreductases"/>
    <property type="match status" value="1"/>
</dbReference>
<keyword evidence="17" id="KW-0175">Coiled coil</keyword>
<dbReference type="Proteomes" id="UP001206595">
    <property type="component" value="Unassembled WGS sequence"/>
</dbReference>
<comment type="catalytic activity">
    <reaction evidence="13">
        <text>a 5,6-dihydrouridine in mRNA + NAD(+) = a uridine in mRNA + NADH + H(+)</text>
        <dbReference type="Rhea" id="RHEA:69851"/>
        <dbReference type="Rhea" id="RHEA-COMP:14658"/>
        <dbReference type="Rhea" id="RHEA-COMP:17789"/>
        <dbReference type="ChEBI" id="CHEBI:15378"/>
        <dbReference type="ChEBI" id="CHEBI:57540"/>
        <dbReference type="ChEBI" id="CHEBI:57945"/>
        <dbReference type="ChEBI" id="CHEBI:65315"/>
        <dbReference type="ChEBI" id="CHEBI:74443"/>
    </reaction>
    <physiologicalReaction direction="right-to-left" evidence="13">
        <dbReference type="Rhea" id="RHEA:69853"/>
    </physiologicalReaction>
</comment>
<evidence type="ECO:0000256" key="3">
    <source>
        <dbReference type="ARBA" id="ARBA00022643"/>
    </source>
</evidence>
<dbReference type="InterPro" id="IPR018517">
    <property type="entry name" value="tRNA_hU_synthase_CS"/>
</dbReference>
<keyword evidence="4" id="KW-0507">mRNA processing</keyword>
<dbReference type="Gene3D" id="3.20.20.70">
    <property type="entry name" value="Aldolase class I"/>
    <property type="match status" value="1"/>
</dbReference>
<accession>A0AAD5HIP6</accession>
<keyword evidence="2" id="KW-0285">Flavoprotein</keyword>
<evidence type="ECO:0000256" key="9">
    <source>
        <dbReference type="ARBA" id="ARBA00038313"/>
    </source>
</evidence>
<organism evidence="20 21">
    <name type="scientific">Umbelopsis ramanniana AG</name>
    <dbReference type="NCBI Taxonomy" id="1314678"/>
    <lineage>
        <taxon>Eukaryota</taxon>
        <taxon>Fungi</taxon>
        <taxon>Fungi incertae sedis</taxon>
        <taxon>Mucoromycota</taxon>
        <taxon>Mucoromycotina</taxon>
        <taxon>Umbelopsidomycetes</taxon>
        <taxon>Umbelopsidales</taxon>
        <taxon>Umbelopsidaceae</taxon>
        <taxon>Umbelopsis</taxon>
    </lineage>
</organism>
<comment type="cofactor">
    <cofactor evidence="1">
        <name>FMN</name>
        <dbReference type="ChEBI" id="CHEBI:58210"/>
    </cofactor>
</comment>
<evidence type="ECO:0000259" key="19">
    <source>
        <dbReference type="Pfam" id="PF01207"/>
    </source>
</evidence>
<evidence type="ECO:0000256" key="8">
    <source>
        <dbReference type="ARBA" id="ARBA00023027"/>
    </source>
</evidence>
<keyword evidence="7" id="KW-0560">Oxidoreductase</keyword>
<evidence type="ECO:0000256" key="10">
    <source>
        <dbReference type="ARBA" id="ARBA00038890"/>
    </source>
</evidence>
<reference evidence="20" key="2">
    <citation type="journal article" date="2022" name="Proc. Natl. Acad. Sci. U.S.A.">
        <title>Diploid-dominant life cycles characterize the early evolution of Fungi.</title>
        <authorList>
            <person name="Amses K.R."/>
            <person name="Simmons D.R."/>
            <person name="Longcore J.E."/>
            <person name="Mondo S.J."/>
            <person name="Seto K."/>
            <person name="Jeronimo G.H."/>
            <person name="Bonds A.E."/>
            <person name="Quandt C.A."/>
            <person name="Davis W.J."/>
            <person name="Chang Y."/>
            <person name="Federici B.A."/>
            <person name="Kuo A."/>
            <person name="LaButti K."/>
            <person name="Pangilinan J."/>
            <person name="Andreopoulos W."/>
            <person name="Tritt A."/>
            <person name="Riley R."/>
            <person name="Hundley H."/>
            <person name="Johnson J."/>
            <person name="Lipzen A."/>
            <person name="Barry K."/>
            <person name="Lang B.F."/>
            <person name="Cuomo C.A."/>
            <person name="Buchler N.E."/>
            <person name="Grigoriev I.V."/>
            <person name="Spatafora J.W."/>
            <person name="Stajich J.E."/>
            <person name="James T.Y."/>
        </authorList>
    </citation>
    <scope>NUCLEOTIDE SEQUENCE</scope>
    <source>
        <strain evidence="20">AG</strain>
    </source>
</reference>
<comment type="catalytic activity">
    <reaction evidence="11">
        <text>5,6-dihydrouridine(17) in tRNA + NAD(+) = uridine(17) in tRNA + NADH + H(+)</text>
        <dbReference type="Rhea" id="RHEA:53372"/>
        <dbReference type="Rhea" id="RHEA-COMP:13541"/>
        <dbReference type="Rhea" id="RHEA-COMP:13542"/>
        <dbReference type="ChEBI" id="CHEBI:15378"/>
        <dbReference type="ChEBI" id="CHEBI:57540"/>
        <dbReference type="ChEBI" id="CHEBI:57945"/>
        <dbReference type="ChEBI" id="CHEBI:65315"/>
        <dbReference type="ChEBI" id="CHEBI:74443"/>
        <dbReference type="EC" id="1.3.1.88"/>
    </reaction>
    <physiologicalReaction direction="right-to-left" evidence="11">
        <dbReference type="Rhea" id="RHEA:53374"/>
    </physiologicalReaction>
</comment>
<feature type="compositionally biased region" description="Basic and acidic residues" evidence="18">
    <location>
        <begin position="387"/>
        <end position="404"/>
    </location>
</feature>
<comment type="similarity">
    <text evidence="9">Belongs to the Dus family. Dus1 subfamily.</text>
</comment>
<evidence type="ECO:0000256" key="6">
    <source>
        <dbReference type="ARBA" id="ARBA00022857"/>
    </source>
</evidence>
<dbReference type="PROSITE" id="PS01136">
    <property type="entry name" value="UPF0034"/>
    <property type="match status" value="1"/>
</dbReference>
<dbReference type="GO" id="GO:0050660">
    <property type="term" value="F:flavin adenine dinucleotide binding"/>
    <property type="evidence" value="ECO:0007669"/>
    <property type="project" value="InterPro"/>
</dbReference>
<dbReference type="GeneID" id="75911083"/>
<dbReference type="InterPro" id="IPR013785">
    <property type="entry name" value="Aldolase_TIM"/>
</dbReference>
<evidence type="ECO:0000256" key="11">
    <source>
        <dbReference type="ARBA" id="ARBA00047287"/>
    </source>
</evidence>
<evidence type="ECO:0000256" key="1">
    <source>
        <dbReference type="ARBA" id="ARBA00001917"/>
    </source>
</evidence>
<dbReference type="GO" id="GO:0006397">
    <property type="term" value="P:mRNA processing"/>
    <property type="evidence" value="ECO:0007669"/>
    <property type="project" value="UniProtKB-KW"/>
</dbReference>
<evidence type="ECO:0000313" key="21">
    <source>
        <dbReference type="Proteomes" id="UP001206595"/>
    </source>
</evidence>
<dbReference type="Pfam" id="PF01207">
    <property type="entry name" value="Dus"/>
    <property type="match status" value="1"/>
</dbReference>
<evidence type="ECO:0000256" key="2">
    <source>
        <dbReference type="ARBA" id="ARBA00022630"/>
    </source>
</evidence>
<evidence type="ECO:0000256" key="13">
    <source>
        <dbReference type="ARBA" id="ARBA00048342"/>
    </source>
</evidence>
<feature type="compositionally biased region" description="Basic and acidic residues" evidence="18">
    <location>
        <begin position="414"/>
        <end position="426"/>
    </location>
</feature>
<keyword evidence="5" id="KW-0819">tRNA processing</keyword>
<keyword evidence="8" id="KW-0520">NAD</keyword>
<evidence type="ECO:0000256" key="12">
    <source>
        <dbReference type="ARBA" id="ARBA00047652"/>
    </source>
</evidence>
<evidence type="ECO:0000256" key="7">
    <source>
        <dbReference type="ARBA" id="ARBA00023002"/>
    </source>
</evidence>
<reference evidence="20" key="1">
    <citation type="submission" date="2021-06" db="EMBL/GenBank/DDBJ databases">
        <authorList>
            <consortium name="DOE Joint Genome Institute"/>
            <person name="Mondo S.J."/>
            <person name="Amses K.R."/>
            <person name="Simmons D.R."/>
            <person name="Longcore J.E."/>
            <person name="Seto K."/>
            <person name="Alves G.H."/>
            <person name="Bonds A.E."/>
            <person name="Quandt C.A."/>
            <person name="Davis W.J."/>
            <person name="Chang Y."/>
            <person name="Letcher P.M."/>
            <person name="Powell M.J."/>
            <person name="Kuo A."/>
            <person name="Labutti K."/>
            <person name="Pangilinan J."/>
            <person name="Andreopoulos W."/>
            <person name="Tritt A."/>
            <person name="Riley R."/>
            <person name="Hundley H."/>
            <person name="Johnson J."/>
            <person name="Lipzen A."/>
            <person name="Barry K."/>
            <person name="Berbee M.L."/>
            <person name="Buchler N.E."/>
            <person name="Grigoriev I.V."/>
            <person name="Spatafora J.W."/>
            <person name="Stajich J.E."/>
            <person name="James T.Y."/>
        </authorList>
    </citation>
    <scope>NUCLEOTIDE SEQUENCE</scope>
    <source>
        <strain evidence="20">AG</strain>
    </source>
</reference>
<comment type="caution">
    <text evidence="20">The sequence shown here is derived from an EMBL/GenBank/DDBJ whole genome shotgun (WGS) entry which is preliminary data.</text>
</comment>
<comment type="catalytic activity">
    <reaction evidence="15">
        <text>a 5,6-dihydrouridine in mRNA + NADP(+) = a uridine in mRNA + NADPH + H(+)</text>
        <dbReference type="Rhea" id="RHEA:69855"/>
        <dbReference type="Rhea" id="RHEA-COMP:14658"/>
        <dbReference type="Rhea" id="RHEA-COMP:17789"/>
        <dbReference type="ChEBI" id="CHEBI:15378"/>
        <dbReference type="ChEBI" id="CHEBI:57783"/>
        <dbReference type="ChEBI" id="CHEBI:58349"/>
        <dbReference type="ChEBI" id="CHEBI:65315"/>
        <dbReference type="ChEBI" id="CHEBI:74443"/>
    </reaction>
    <physiologicalReaction direction="right-to-left" evidence="15">
        <dbReference type="Rhea" id="RHEA:69857"/>
    </physiologicalReaction>
</comment>
<dbReference type="PANTHER" id="PTHR11082:SF5">
    <property type="entry name" value="TRNA-DIHYDROURIDINE(16_17) SYNTHASE [NAD(P)(+)]-LIKE"/>
    <property type="match status" value="1"/>
</dbReference>
<evidence type="ECO:0000256" key="15">
    <source>
        <dbReference type="ARBA" id="ARBA00049447"/>
    </source>
</evidence>
<evidence type="ECO:0000256" key="16">
    <source>
        <dbReference type="ARBA" id="ARBA00049467"/>
    </source>
</evidence>
<dbReference type="RefSeq" id="XP_051448507.1">
    <property type="nucleotide sequence ID" value="XM_051585735.1"/>
</dbReference>
<evidence type="ECO:0000256" key="14">
    <source>
        <dbReference type="ARBA" id="ARBA00048934"/>
    </source>
</evidence>